<organism evidence="1 2">
    <name type="scientific">Solanum commersonii</name>
    <name type="common">Commerson's wild potato</name>
    <name type="synonym">Commerson's nightshade</name>
    <dbReference type="NCBI Taxonomy" id="4109"/>
    <lineage>
        <taxon>Eukaryota</taxon>
        <taxon>Viridiplantae</taxon>
        <taxon>Streptophyta</taxon>
        <taxon>Embryophyta</taxon>
        <taxon>Tracheophyta</taxon>
        <taxon>Spermatophyta</taxon>
        <taxon>Magnoliopsida</taxon>
        <taxon>eudicotyledons</taxon>
        <taxon>Gunneridae</taxon>
        <taxon>Pentapetalae</taxon>
        <taxon>asterids</taxon>
        <taxon>lamiids</taxon>
        <taxon>Solanales</taxon>
        <taxon>Solanaceae</taxon>
        <taxon>Solanoideae</taxon>
        <taxon>Solaneae</taxon>
        <taxon>Solanum</taxon>
    </lineage>
</organism>
<sequence>MTEEPNRWLVVGQWKIYRDAKMLNEKEKMARMITKERRVLTGSSHIIPNIHWLFQLHKYDWMAKSPGLIARRLCGNSMPLMLPLSAGLSTRGPIPQPRTLSFLF</sequence>
<keyword evidence="2" id="KW-1185">Reference proteome</keyword>
<reference evidence="1 2" key="1">
    <citation type="submission" date="2020-09" db="EMBL/GenBank/DDBJ databases">
        <title>De no assembly of potato wild relative species, Solanum commersonii.</title>
        <authorList>
            <person name="Cho K."/>
        </authorList>
    </citation>
    <scope>NUCLEOTIDE SEQUENCE [LARGE SCALE GENOMIC DNA]</scope>
    <source>
        <strain evidence="1">LZ3.2</strain>
        <tissue evidence="1">Leaf</tissue>
    </source>
</reference>
<dbReference type="Proteomes" id="UP000824120">
    <property type="component" value="Chromosome 1"/>
</dbReference>
<dbReference type="OrthoDB" id="1327928at2759"/>
<name>A0A9J6B001_SOLCO</name>
<proteinExistence type="predicted"/>
<protein>
    <submittedName>
        <fullName evidence="1">Uncharacterized protein</fullName>
    </submittedName>
</protein>
<evidence type="ECO:0000313" key="2">
    <source>
        <dbReference type="Proteomes" id="UP000824120"/>
    </source>
</evidence>
<comment type="caution">
    <text evidence="1">The sequence shown here is derived from an EMBL/GenBank/DDBJ whole genome shotgun (WGS) entry which is preliminary data.</text>
</comment>
<evidence type="ECO:0000313" key="1">
    <source>
        <dbReference type="EMBL" id="KAG5630062.1"/>
    </source>
</evidence>
<accession>A0A9J6B001</accession>
<dbReference type="AlphaFoldDB" id="A0A9J6B001"/>
<gene>
    <name evidence="1" type="ORF">H5410_001779</name>
</gene>
<dbReference type="EMBL" id="JACXVP010000001">
    <property type="protein sequence ID" value="KAG5630062.1"/>
    <property type="molecule type" value="Genomic_DNA"/>
</dbReference>